<dbReference type="Gene3D" id="1.10.10.60">
    <property type="entry name" value="Homeodomain-like"/>
    <property type="match status" value="1"/>
</dbReference>
<feature type="domain" description="HTH araC/xylS-type" evidence="4">
    <location>
        <begin position="180"/>
        <end position="278"/>
    </location>
</feature>
<evidence type="ECO:0000313" key="5">
    <source>
        <dbReference type="EMBL" id="PMD67838.1"/>
    </source>
</evidence>
<sequence>MNIKYEVVQPTPKLPFKYYLHDENSQKIVTPHWHRSIELGYLTSNNYLEFKDNDITYHYQKGDIWVINSRDVHSSQLNDSKNLMQFCLIIDYDFLKQAYPNINQLTFSLHGRPTSIKQLVAYQELEKELRMMIQLLQDQRDDGSNLSLTGHIYLIMANLIQNFSHKSDSTQTQLNETLIDQALGTINTYYMGDLNSNNLAKQLNTSVTTLNQQFHQAVQMPIGKYITTVRLLNAQKELLNTTNNIDSIAMNCGFSSTKSFIRNFKQWKGTTPFHYRKKFN</sequence>
<dbReference type="PANTHER" id="PTHR43280">
    <property type="entry name" value="ARAC-FAMILY TRANSCRIPTIONAL REGULATOR"/>
    <property type="match status" value="1"/>
</dbReference>
<evidence type="ECO:0000259" key="4">
    <source>
        <dbReference type="PROSITE" id="PS01124"/>
    </source>
</evidence>
<dbReference type="PRINTS" id="PR00032">
    <property type="entry name" value="HTHARAC"/>
</dbReference>
<dbReference type="InterPro" id="IPR037923">
    <property type="entry name" value="HTH-like"/>
</dbReference>
<evidence type="ECO:0000256" key="2">
    <source>
        <dbReference type="ARBA" id="ARBA00023125"/>
    </source>
</evidence>
<dbReference type="SUPFAM" id="SSF46689">
    <property type="entry name" value="Homeodomain-like"/>
    <property type="match status" value="1"/>
</dbReference>
<dbReference type="Proteomes" id="UP000235649">
    <property type="component" value="Unassembled WGS sequence"/>
</dbReference>
<dbReference type="GO" id="GO:0003700">
    <property type="term" value="F:DNA-binding transcription factor activity"/>
    <property type="evidence" value="ECO:0007669"/>
    <property type="project" value="InterPro"/>
</dbReference>
<dbReference type="InterPro" id="IPR009057">
    <property type="entry name" value="Homeodomain-like_sf"/>
</dbReference>
<accession>A0A2N7AR63</accession>
<dbReference type="EMBL" id="NIPR01000063">
    <property type="protein sequence ID" value="PMD67838.1"/>
    <property type="molecule type" value="Genomic_DNA"/>
</dbReference>
<dbReference type="PROSITE" id="PS01124">
    <property type="entry name" value="HTH_ARAC_FAMILY_2"/>
    <property type="match status" value="1"/>
</dbReference>
<dbReference type="SUPFAM" id="SSF51215">
    <property type="entry name" value="Regulatory protein AraC"/>
    <property type="match status" value="1"/>
</dbReference>
<organism evidence="5 6">
    <name type="scientific">Companilactobacillus nuruki</name>
    <dbReference type="NCBI Taxonomy" id="1993540"/>
    <lineage>
        <taxon>Bacteria</taxon>
        <taxon>Bacillati</taxon>
        <taxon>Bacillota</taxon>
        <taxon>Bacilli</taxon>
        <taxon>Lactobacillales</taxon>
        <taxon>Lactobacillaceae</taxon>
        <taxon>Companilactobacillus</taxon>
    </lineage>
</organism>
<reference evidence="5 6" key="1">
    <citation type="submission" date="2017-05" db="EMBL/GenBank/DDBJ databases">
        <title>Lactobacillus nurukis nov., sp. nov., isolated from nuruk.</title>
        <authorList>
            <person name="Kim S.-J."/>
        </authorList>
    </citation>
    <scope>NUCLEOTIDE SEQUENCE [LARGE SCALE GENOMIC DNA]</scope>
    <source>
        <strain evidence="5 6">SYF10-1a</strain>
    </source>
</reference>
<evidence type="ECO:0000313" key="6">
    <source>
        <dbReference type="Proteomes" id="UP000235649"/>
    </source>
</evidence>
<proteinExistence type="predicted"/>
<dbReference type="InterPro" id="IPR003313">
    <property type="entry name" value="AraC-bd"/>
</dbReference>
<comment type="caution">
    <text evidence="5">The sequence shown here is derived from an EMBL/GenBank/DDBJ whole genome shotgun (WGS) entry which is preliminary data.</text>
</comment>
<keyword evidence="2" id="KW-0238">DNA-binding</keyword>
<evidence type="ECO:0000256" key="3">
    <source>
        <dbReference type="ARBA" id="ARBA00023163"/>
    </source>
</evidence>
<protein>
    <recommendedName>
        <fullName evidence="4">HTH araC/xylS-type domain-containing protein</fullName>
    </recommendedName>
</protein>
<dbReference type="Pfam" id="PF02311">
    <property type="entry name" value="AraC_binding"/>
    <property type="match status" value="1"/>
</dbReference>
<dbReference type="SMART" id="SM00342">
    <property type="entry name" value="HTH_ARAC"/>
    <property type="match status" value="1"/>
</dbReference>
<keyword evidence="1" id="KW-0805">Transcription regulation</keyword>
<dbReference type="InterPro" id="IPR018062">
    <property type="entry name" value="HTH_AraC-typ_CS"/>
</dbReference>
<dbReference type="Pfam" id="PF12833">
    <property type="entry name" value="HTH_18"/>
    <property type="match status" value="1"/>
</dbReference>
<dbReference type="GO" id="GO:0043565">
    <property type="term" value="F:sequence-specific DNA binding"/>
    <property type="evidence" value="ECO:0007669"/>
    <property type="project" value="InterPro"/>
</dbReference>
<keyword evidence="3" id="KW-0804">Transcription</keyword>
<dbReference type="InterPro" id="IPR018060">
    <property type="entry name" value="HTH_AraC"/>
</dbReference>
<keyword evidence="6" id="KW-1185">Reference proteome</keyword>
<dbReference type="OrthoDB" id="2211832at2"/>
<dbReference type="AlphaFoldDB" id="A0A2N7AR63"/>
<dbReference type="InterPro" id="IPR020449">
    <property type="entry name" value="Tscrpt_reg_AraC-type_HTH"/>
</dbReference>
<dbReference type="RefSeq" id="WP_102197117.1">
    <property type="nucleotide sequence ID" value="NZ_NIPR01000063.1"/>
</dbReference>
<evidence type="ECO:0000256" key="1">
    <source>
        <dbReference type="ARBA" id="ARBA00023015"/>
    </source>
</evidence>
<gene>
    <name evidence="5" type="ORF">CBP76_12110</name>
</gene>
<name>A0A2N7AR63_9LACO</name>
<dbReference type="PANTHER" id="PTHR43280:SF2">
    <property type="entry name" value="HTH-TYPE TRANSCRIPTIONAL REGULATOR EXSA"/>
    <property type="match status" value="1"/>
</dbReference>
<dbReference type="PROSITE" id="PS00041">
    <property type="entry name" value="HTH_ARAC_FAMILY_1"/>
    <property type="match status" value="1"/>
</dbReference>